<dbReference type="AlphaFoldDB" id="A0A2I0JZ95"/>
<evidence type="ECO:0000313" key="1">
    <source>
        <dbReference type="EMBL" id="PKI60766.1"/>
    </source>
</evidence>
<sequence length="152" mass="16466">MERGKNKPSSHHNTIFMDLPSHPCPITLIADSDPDPDPDQPAAIPRGRPALCCSSLSWRPLPHGCSAHGRLGPGPLPLPTDTRHLSRGVCVPIPSDRIPAAPSSIPEPVLRPHLLPLRQPVGLSAPSPTVCSLLLLYHHWTGLILIHGRFLY</sequence>
<comment type="caution">
    <text evidence="1">The sequence shown here is derived from an EMBL/GenBank/DDBJ whole genome shotgun (WGS) entry which is preliminary data.</text>
</comment>
<protein>
    <submittedName>
        <fullName evidence="1">Uncharacterized protein</fullName>
    </submittedName>
</protein>
<organism evidence="1 2">
    <name type="scientific">Punica granatum</name>
    <name type="common">Pomegranate</name>
    <dbReference type="NCBI Taxonomy" id="22663"/>
    <lineage>
        <taxon>Eukaryota</taxon>
        <taxon>Viridiplantae</taxon>
        <taxon>Streptophyta</taxon>
        <taxon>Embryophyta</taxon>
        <taxon>Tracheophyta</taxon>
        <taxon>Spermatophyta</taxon>
        <taxon>Magnoliopsida</taxon>
        <taxon>eudicotyledons</taxon>
        <taxon>Gunneridae</taxon>
        <taxon>Pentapetalae</taxon>
        <taxon>rosids</taxon>
        <taxon>malvids</taxon>
        <taxon>Myrtales</taxon>
        <taxon>Lythraceae</taxon>
        <taxon>Punica</taxon>
    </lineage>
</organism>
<dbReference type="Proteomes" id="UP000233551">
    <property type="component" value="Unassembled WGS sequence"/>
</dbReference>
<accession>A0A2I0JZ95</accession>
<reference evidence="1 2" key="1">
    <citation type="submission" date="2017-11" db="EMBL/GenBank/DDBJ databases">
        <title>De-novo sequencing of pomegranate (Punica granatum L.) genome.</title>
        <authorList>
            <person name="Akparov Z."/>
            <person name="Amiraslanov A."/>
            <person name="Hajiyeva S."/>
            <person name="Abbasov M."/>
            <person name="Kaur K."/>
            <person name="Hamwieh A."/>
            <person name="Solovyev V."/>
            <person name="Salamov A."/>
            <person name="Braich B."/>
            <person name="Kosarev P."/>
            <person name="Mahmoud A."/>
            <person name="Hajiyev E."/>
            <person name="Babayeva S."/>
            <person name="Izzatullayeva V."/>
            <person name="Mammadov A."/>
            <person name="Mammadov A."/>
            <person name="Sharifova S."/>
            <person name="Ojaghi J."/>
            <person name="Eynullazada K."/>
            <person name="Bayramov B."/>
            <person name="Abdulazimova A."/>
            <person name="Shahmuradov I."/>
        </authorList>
    </citation>
    <scope>NUCLEOTIDE SEQUENCE [LARGE SCALE GENOMIC DNA]</scope>
    <source>
        <strain evidence="2">cv. AG2017</strain>
        <tissue evidence="1">Leaf</tissue>
    </source>
</reference>
<dbReference type="EMBL" id="PGOL01001112">
    <property type="protein sequence ID" value="PKI60766.1"/>
    <property type="molecule type" value="Genomic_DNA"/>
</dbReference>
<proteinExistence type="predicted"/>
<evidence type="ECO:0000313" key="2">
    <source>
        <dbReference type="Proteomes" id="UP000233551"/>
    </source>
</evidence>
<keyword evidence="2" id="KW-1185">Reference proteome</keyword>
<gene>
    <name evidence="1" type="ORF">CRG98_018849</name>
</gene>
<name>A0A2I0JZ95_PUNGR</name>